<accession>A0A4U6VLM7</accession>
<dbReference type="AlphaFoldDB" id="A0A4U6VLM7"/>
<protein>
    <recommendedName>
        <fullName evidence="4">Secreted protein</fullName>
    </recommendedName>
</protein>
<feature type="signal peptide" evidence="1">
    <location>
        <begin position="1"/>
        <end position="21"/>
    </location>
</feature>
<sequence>MSRFLALQFLLSRSSLLPVSAFCDHCACDRGTEACLQLLMSALTCLQLLSVMFLPFPLVMYCGDTRSSGSPRVFLSF</sequence>
<dbReference type="Gramene" id="TKW29534">
    <property type="protein sequence ID" value="TKW29534"/>
    <property type="gene ID" value="SEVIR_3G401850v2"/>
</dbReference>
<dbReference type="Proteomes" id="UP000298652">
    <property type="component" value="Chromosome 3"/>
</dbReference>
<evidence type="ECO:0008006" key="4">
    <source>
        <dbReference type="Google" id="ProtNLM"/>
    </source>
</evidence>
<keyword evidence="3" id="KW-1185">Reference proteome</keyword>
<keyword evidence="1" id="KW-0732">Signal</keyword>
<evidence type="ECO:0000313" key="3">
    <source>
        <dbReference type="Proteomes" id="UP000298652"/>
    </source>
</evidence>
<dbReference type="EMBL" id="CM016554">
    <property type="protein sequence ID" value="TKW29534.1"/>
    <property type="molecule type" value="Genomic_DNA"/>
</dbReference>
<evidence type="ECO:0000313" key="2">
    <source>
        <dbReference type="EMBL" id="TKW29534.1"/>
    </source>
</evidence>
<reference evidence="2" key="1">
    <citation type="submission" date="2019-03" db="EMBL/GenBank/DDBJ databases">
        <title>WGS assembly of Setaria viridis.</title>
        <authorList>
            <person name="Huang P."/>
            <person name="Jenkins J."/>
            <person name="Grimwood J."/>
            <person name="Barry K."/>
            <person name="Healey A."/>
            <person name="Mamidi S."/>
            <person name="Sreedasyam A."/>
            <person name="Shu S."/>
            <person name="Feldman M."/>
            <person name="Wu J."/>
            <person name="Yu Y."/>
            <person name="Chen C."/>
            <person name="Johnson J."/>
            <person name="Rokhsar D."/>
            <person name="Baxter I."/>
            <person name="Schmutz J."/>
            <person name="Brutnell T."/>
            <person name="Kellogg E."/>
        </authorList>
    </citation>
    <scope>NUCLEOTIDE SEQUENCE [LARGE SCALE GENOMIC DNA]</scope>
</reference>
<proteinExistence type="predicted"/>
<organism evidence="2 3">
    <name type="scientific">Setaria viridis</name>
    <name type="common">Green bristlegrass</name>
    <name type="synonym">Setaria italica subsp. viridis</name>
    <dbReference type="NCBI Taxonomy" id="4556"/>
    <lineage>
        <taxon>Eukaryota</taxon>
        <taxon>Viridiplantae</taxon>
        <taxon>Streptophyta</taxon>
        <taxon>Embryophyta</taxon>
        <taxon>Tracheophyta</taxon>
        <taxon>Spermatophyta</taxon>
        <taxon>Magnoliopsida</taxon>
        <taxon>Liliopsida</taxon>
        <taxon>Poales</taxon>
        <taxon>Poaceae</taxon>
        <taxon>PACMAD clade</taxon>
        <taxon>Panicoideae</taxon>
        <taxon>Panicodae</taxon>
        <taxon>Paniceae</taxon>
        <taxon>Cenchrinae</taxon>
        <taxon>Setaria</taxon>
    </lineage>
</organism>
<evidence type="ECO:0000256" key="1">
    <source>
        <dbReference type="SAM" id="SignalP"/>
    </source>
</evidence>
<gene>
    <name evidence="2" type="ORF">SEVIR_3G401850v2</name>
</gene>
<feature type="chain" id="PRO_5020828547" description="Secreted protein" evidence="1">
    <location>
        <begin position="22"/>
        <end position="77"/>
    </location>
</feature>
<name>A0A4U6VLM7_SETVI</name>